<dbReference type="Gene3D" id="6.10.140.1200">
    <property type="match status" value="1"/>
</dbReference>
<keyword evidence="4" id="KW-0805">Transcription regulation</keyword>
<dbReference type="Pfam" id="PF08567">
    <property type="entry name" value="PH_TFIIH"/>
    <property type="match status" value="1"/>
</dbReference>
<dbReference type="Pfam" id="PF03909">
    <property type="entry name" value="BSD"/>
    <property type="match status" value="1"/>
</dbReference>
<dbReference type="InterPro" id="IPR035925">
    <property type="entry name" value="BSD_dom_sf"/>
</dbReference>
<keyword evidence="9" id="KW-1185">Reference proteome</keyword>
<sequence length="542" mass="62487">MEVTPIYPDLLGILAAMSSKELLLRVEHVKYRMPGAAKSPVGIFYVYEDRVEWLDNASDEKLIVLFSDIRGQRISPPNKTKTQLQICKHDDEQATFVFMHVKDRDLVKEMLQQALIHHRQIVSRNAAQSLQYSKTKELEAKKKILERNKHLQELYKHLVASKLISAQDFWSEYYQNKDADGGKLGVSSGFLSSIAQSEGTNGVKLNLNVDTIQSIFRTYPAVERKHLELVPHEMTEQEFWAKFFQSHYFHREREVAAPSPSDPFSDCIKADNAEMRKLLDTKISHKTLDFSYIHDDPLINNISSLSHCASSTSDILMKRFNYHSERVLLTTAENEVPTAADLEGQAIEENMKMDKPKSGEEDENEIILESDELRSDKHEEQLDLISFAVGNVVKSTKHYTDEQAQAYRDIVQRVCEAMPENEDCDDDLWDDLDSDHEDFLRLVSVTTEAKNITPGLSETDLVDLQAIHDSVAELLKHFWMCFPPTNPDMDEKLKRMNVTLRSFEEKIASAKERFGEKNLVRCHQMLNFAYTRYDAYLQKKKK</sequence>
<evidence type="ECO:0000256" key="1">
    <source>
        <dbReference type="ARBA" id="ARBA00004123"/>
    </source>
</evidence>
<evidence type="ECO:0000313" key="8">
    <source>
        <dbReference type="EMBL" id="VDK84441.1"/>
    </source>
</evidence>
<dbReference type="SUPFAM" id="SSF140383">
    <property type="entry name" value="BSD domain-like"/>
    <property type="match status" value="2"/>
</dbReference>
<dbReference type="SUPFAM" id="SSF50729">
    <property type="entry name" value="PH domain-like"/>
    <property type="match status" value="1"/>
</dbReference>
<dbReference type="PANTHER" id="PTHR12856">
    <property type="entry name" value="TRANSCRIPTION INITIATION FACTOR IIH-RELATED"/>
    <property type="match status" value="1"/>
</dbReference>
<dbReference type="EMBL" id="UYRX01000607">
    <property type="protein sequence ID" value="VDK84441.1"/>
    <property type="molecule type" value="Genomic_DNA"/>
</dbReference>
<dbReference type="OMA" id="PHEMTEQ"/>
<organism evidence="8 9">
    <name type="scientific">Litomosoides sigmodontis</name>
    <name type="common">Filarial nematode worm</name>
    <dbReference type="NCBI Taxonomy" id="42156"/>
    <lineage>
        <taxon>Eukaryota</taxon>
        <taxon>Metazoa</taxon>
        <taxon>Ecdysozoa</taxon>
        <taxon>Nematoda</taxon>
        <taxon>Chromadorea</taxon>
        <taxon>Rhabditida</taxon>
        <taxon>Spirurina</taxon>
        <taxon>Spiruromorpha</taxon>
        <taxon>Filarioidea</taxon>
        <taxon>Onchocercidae</taxon>
        <taxon>Litomosoides</taxon>
    </lineage>
</organism>
<evidence type="ECO:0000313" key="9">
    <source>
        <dbReference type="Proteomes" id="UP000277928"/>
    </source>
</evidence>
<dbReference type="GO" id="GO:0006289">
    <property type="term" value="P:nucleotide-excision repair"/>
    <property type="evidence" value="ECO:0007669"/>
    <property type="project" value="InterPro"/>
</dbReference>
<dbReference type="InterPro" id="IPR013876">
    <property type="entry name" value="TFIIH_BTF_p62_N"/>
</dbReference>
<evidence type="ECO:0000256" key="3">
    <source>
        <dbReference type="ARBA" id="ARBA00022737"/>
    </source>
</evidence>
<gene>
    <name evidence="8" type="ORF">NLS_LOCUS6660</name>
</gene>
<dbReference type="OrthoDB" id="360521at2759"/>
<dbReference type="SMART" id="SM00751">
    <property type="entry name" value="BSD"/>
    <property type="match status" value="2"/>
</dbReference>
<dbReference type="InterPro" id="IPR011993">
    <property type="entry name" value="PH-like_dom_sf"/>
</dbReference>
<dbReference type="Gene3D" id="1.10.3970.10">
    <property type="entry name" value="BSD domain"/>
    <property type="match status" value="1"/>
</dbReference>
<evidence type="ECO:0000256" key="5">
    <source>
        <dbReference type="ARBA" id="ARBA00023163"/>
    </source>
</evidence>
<keyword evidence="3" id="KW-0677">Repeat</keyword>
<evidence type="ECO:0000256" key="2">
    <source>
        <dbReference type="ARBA" id="ARBA00009448"/>
    </source>
</evidence>
<dbReference type="CDD" id="cd13229">
    <property type="entry name" value="PH_TFIIH"/>
    <property type="match status" value="1"/>
</dbReference>
<dbReference type="GO" id="GO:0000439">
    <property type="term" value="C:transcription factor TFIIH core complex"/>
    <property type="evidence" value="ECO:0007669"/>
    <property type="project" value="InterPro"/>
</dbReference>
<comment type="subcellular location">
    <subcellularLocation>
        <location evidence="1">Nucleus</location>
    </subcellularLocation>
</comment>
<dbReference type="Gene3D" id="2.30.29.30">
    <property type="entry name" value="Pleckstrin-homology domain (PH domain)/Phosphotyrosine-binding domain (PTB)"/>
    <property type="match status" value="1"/>
</dbReference>
<keyword evidence="6" id="KW-0539">Nucleus</keyword>
<dbReference type="AlphaFoldDB" id="A0A3P6V311"/>
<dbReference type="InterPro" id="IPR027079">
    <property type="entry name" value="Tfb1/GTF2H1"/>
</dbReference>
<name>A0A3P6V311_LITSI</name>
<comment type="similarity">
    <text evidence="2">Belongs to the TFB1 family.</text>
</comment>
<feature type="domain" description="BSD" evidence="7">
    <location>
        <begin position="199"/>
        <end position="251"/>
    </location>
</feature>
<dbReference type="GO" id="GO:0006351">
    <property type="term" value="P:DNA-templated transcription"/>
    <property type="evidence" value="ECO:0007669"/>
    <property type="project" value="InterPro"/>
</dbReference>
<dbReference type="PROSITE" id="PS50858">
    <property type="entry name" value="BSD"/>
    <property type="match status" value="2"/>
</dbReference>
<accession>A0A3P6V311</accession>
<dbReference type="Proteomes" id="UP000277928">
    <property type="component" value="Unassembled WGS sequence"/>
</dbReference>
<proteinExistence type="inferred from homology"/>
<evidence type="ECO:0000259" key="7">
    <source>
        <dbReference type="PROSITE" id="PS50858"/>
    </source>
</evidence>
<feature type="domain" description="BSD" evidence="7">
    <location>
        <begin position="126"/>
        <end position="181"/>
    </location>
</feature>
<evidence type="ECO:0000256" key="4">
    <source>
        <dbReference type="ARBA" id="ARBA00023015"/>
    </source>
</evidence>
<protein>
    <recommendedName>
        <fullName evidence="7">BSD domain-containing protein</fullName>
    </recommendedName>
</protein>
<evidence type="ECO:0000256" key="6">
    <source>
        <dbReference type="ARBA" id="ARBA00023242"/>
    </source>
</evidence>
<dbReference type="InterPro" id="IPR005607">
    <property type="entry name" value="BSD_dom"/>
</dbReference>
<reference evidence="8 9" key="1">
    <citation type="submission" date="2018-08" db="EMBL/GenBank/DDBJ databases">
        <authorList>
            <person name="Laetsch R D."/>
            <person name="Stevens L."/>
            <person name="Kumar S."/>
            <person name="Blaxter L. M."/>
        </authorList>
    </citation>
    <scope>NUCLEOTIDE SEQUENCE [LARGE SCALE GENOMIC DNA]</scope>
</reference>
<dbReference type="STRING" id="42156.A0A3P6V311"/>
<keyword evidence="5" id="KW-0804">Transcription</keyword>